<comment type="caution">
    <text evidence="4">The sequence shown here is derived from an EMBL/GenBank/DDBJ whole genome shotgun (WGS) entry which is preliminary data.</text>
</comment>
<feature type="domain" description="ACT" evidence="3">
    <location>
        <begin position="130"/>
        <end position="205"/>
    </location>
</feature>
<gene>
    <name evidence="4" type="ORF">C7380_12917</name>
</gene>
<evidence type="ECO:0000259" key="2">
    <source>
        <dbReference type="PROSITE" id="PS51371"/>
    </source>
</evidence>
<dbReference type="SUPFAM" id="SSF54631">
    <property type="entry name" value="CBS-domain pair"/>
    <property type="match status" value="1"/>
</dbReference>
<dbReference type="PROSITE" id="PS51671">
    <property type="entry name" value="ACT"/>
    <property type="match status" value="1"/>
</dbReference>
<accession>A0AA45C4N4</accession>
<keyword evidence="1" id="KW-0129">CBS domain</keyword>
<dbReference type="Pfam" id="PF00571">
    <property type="entry name" value="CBS"/>
    <property type="match status" value="1"/>
</dbReference>
<evidence type="ECO:0000256" key="1">
    <source>
        <dbReference type="PROSITE-ProRule" id="PRU00703"/>
    </source>
</evidence>
<dbReference type="InterPro" id="IPR045865">
    <property type="entry name" value="ACT-like_dom_sf"/>
</dbReference>
<proteinExistence type="predicted"/>
<feature type="domain" description="CBS" evidence="2">
    <location>
        <begin position="68"/>
        <end position="126"/>
    </location>
</feature>
<evidence type="ECO:0000313" key="4">
    <source>
        <dbReference type="EMBL" id="PWJ86819.1"/>
    </source>
</evidence>
<dbReference type="PROSITE" id="PS51371">
    <property type="entry name" value="CBS"/>
    <property type="match status" value="1"/>
</dbReference>
<sequence length="205" mass="24079">MYVRKWYSKSFHYVYLNSTLREFYEKLSDLGDNIAILRNDNTLYNMITKEELEFLSKFDENMKLYEILDPVEYFLFDDDLVEDALNIMLENHIKVLPVVDSEMIPLGIFGFFEILRAFRSISAMDESGTKIILTRKDKPGQLNNILQLLAKEDINVLSLMTSKNVNSKRSITLKLDIQNVNIVSDIFEKNNIEYDAIFEENIDYI</sequence>
<name>A0AA45C4N4_9BACT</name>
<dbReference type="Gene3D" id="3.10.580.10">
    <property type="entry name" value="CBS-domain"/>
    <property type="match status" value="1"/>
</dbReference>
<protein>
    <submittedName>
        <fullName evidence="4">Acetoin utilization protein AcuB</fullName>
    </submittedName>
</protein>
<evidence type="ECO:0000313" key="5">
    <source>
        <dbReference type="Proteomes" id="UP000245921"/>
    </source>
</evidence>
<reference evidence="4 5" key="1">
    <citation type="submission" date="2018-05" db="EMBL/GenBank/DDBJ databases">
        <title>Genomic Encyclopedia of Type Strains, Phase IV (KMG-IV): sequencing the most valuable type-strain genomes for metagenomic binning, comparative biology and taxonomic classification.</title>
        <authorList>
            <person name="Goeker M."/>
        </authorList>
    </citation>
    <scope>NUCLEOTIDE SEQUENCE [LARGE SCALE GENOMIC DNA]</scope>
    <source>
        <strain evidence="4 5">DSM 24906</strain>
    </source>
</reference>
<dbReference type="Proteomes" id="UP000245921">
    <property type="component" value="Unassembled WGS sequence"/>
</dbReference>
<evidence type="ECO:0000259" key="3">
    <source>
        <dbReference type="PROSITE" id="PS51671"/>
    </source>
</evidence>
<dbReference type="SUPFAM" id="SSF55021">
    <property type="entry name" value="ACT-like"/>
    <property type="match status" value="1"/>
</dbReference>
<dbReference type="InterPro" id="IPR002912">
    <property type="entry name" value="ACT_dom"/>
</dbReference>
<dbReference type="EMBL" id="QGGI01000029">
    <property type="protein sequence ID" value="PWJ86819.1"/>
    <property type="molecule type" value="Genomic_DNA"/>
</dbReference>
<dbReference type="RefSeq" id="WP_109606539.1">
    <property type="nucleotide sequence ID" value="NZ_QGGI01000029.1"/>
</dbReference>
<organism evidence="4 5">
    <name type="scientific">Oceanotoga teriensis</name>
    <dbReference type="NCBI Taxonomy" id="515440"/>
    <lineage>
        <taxon>Bacteria</taxon>
        <taxon>Thermotogati</taxon>
        <taxon>Thermotogota</taxon>
        <taxon>Thermotogae</taxon>
        <taxon>Petrotogales</taxon>
        <taxon>Petrotogaceae</taxon>
        <taxon>Oceanotoga</taxon>
    </lineage>
</organism>
<dbReference type="InterPro" id="IPR046342">
    <property type="entry name" value="CBS_dom_sf"/>
</dbReference>
<dbReference type="InterPro" id="IPR000644">
    <property type="entry name" value="CBS_dom"/>
</dbReference>
<keyword evidence="5" id="KW-1185">Reference proteome</keyword>
<dbReference type="AlphaFoldDB" id="A0AA45C4N4"/>